<sequence>MSGEIHSSGDEGVRGEQTVAEVIIGELVRWGVGVVFGIPGTSSLGVIDAIRKHPEIRFFQVRHEETAAMAASAYHKLTGRVAACVTIAGPGATNLATGLYDAKEDRASVISLNGQVKAQYAGPGGFQEIDQDAFFRPVTVYNNTLHEKTMAVRLVDAAMRHAIVHRGVAQLSIPNDVQKEHVDLACCPAEGMPPSVEIAPSDAGIDRAAGVVNRAERPVIIAGWGARDAVPVVRAIAERIAAPVLTTFRAKGLIPEDDPWHLGILGSVGSAQARKKAEEADLLLAFGVGFSKQTNVPGEKALVQVDLDPIKLGRHRETVSLWGDCGLVLPRLLERLERREDAARKETIAQDRAAWRAQIDNEADPAAVPVRPPFIMQVLSEILPDDAVITVDVGENGWWFGRNFRMKGTQQFAMSGYLATMGFAMPAAIAAKIAYPERPTVCITGDGGFSMAMAEFLTAVKYDLPMTVVVLNNHELGMIRVEQRMENYPNFGTELHNPDFAAYARACGGEGFSVERPDELAPAVAKALESGRPAIVDVETDPKRF</sequence>
<protein>
    <submittedName>
        <fullName evidence="7">Thiamine pyrophosphate-binding protein</fullName>
    </submittedName>
</protein>
<proteinExistence type="inferred from homology"/>
<dbReference type="Pfam" id="PF02775">
    <property type="entry name" value="TPP_enzyme_C"/>
    <property type="match status" value="1"/>
</dbReference>
<dbReference type="InterPro" id="IPR012000">
    <property type="entry name" value="Thiamin_PyroP_enz_cen_dom"/>
</dbReference>
<dbReference type="CDD" id="cd02014">
    <property type="entry name" value="TPP_POX"/>
    <property type="match status" value="1"/>
</dbReference>
<dbReference type="PANTHER" id="PTHR42981:SF2">
    <property type="entry name" value="PYRUVATE DEHYDROGENASE [UBIQUINONE]"/>
    <property type="match status" value="1"/>
</dbReference>
<evidence type="ECO:0000259" key="4">
    <source>
        <dbReference type="Pfam" id="PF00205"/>
    </source>
</evidence>
<dbReference type="GO" id="GO:0003824">
    <property type="term" value="F:catalytic activity"/>
    <property type="evidence" value="ECO:0007669"/>
    <property type="project" value="InterPro"/>
</dbReference>
<keyword evidence="8" id="KW-1185">Reference proteome</keyword>
<dbReference type="PROSITE" id="PS00187">
    <property type="entry name" value="TPP_ENZYMES"/>
    <property type="match status" value="1"/>
</dbReference>
<dbReference type="Pfam" id="PF00205">
    <property type="entry name" value="TPP_enzyme_M"/>
    <property type="match status" value="1"/>
</dbReference>
<dbReference type="PANTHER" id="PTHR42981">
    <property type="entry name" value="PYRUVATE DEHYDROGENASE [UBIQUINONE]"/>
    <property type="match status" value="1"/>
</dbReference>
<dbReference type="GO" id="GO:0000287">
    <property type="term" value="F:magnesium ion binding"/>
    <property type="evidence" value="ECO:0007669"/>
    <property type="project" value="InterPro"/>
</dbReference>
<evidence type="ECO:0000256" key="1">
    <source>
        <dbReference type="ARBA" id="ARBA00007812"/>
    </source>
</evidence>
<dbReference type="EMBL" id="JABXWR010000001">
    <property type="protein sequence ID" value="NVO66147.1"/>
    <property type="molecule type" value="Genomic_DNA"/>
</dbReference>
<gene>
    <name evidence="7" type="ORF">HWN36_02190</name>
</gene>
<dbReference type="InterPro" id="IPR000399">
    <property type="entry name" value="TPP-bd_CS"/>
</dbReference>
<comment type="similarity">
    <text evidence="1 3">Belongs to the TPP enzyme family.</text>
</comment>
<dbReference type="AlphaFoldDB" id="A0A7K4HM63"/>
<dbReference type="InterPro" id="IPR029061">
    <property type="entry name" value="THDP-binding"/>
</dbReference>
<evidence type="ECO:0000256" key="3">
    <source>
        <dbReference type="RuleBase" id="RU362132"/>
    </source>
</evidence>
<dbReference type="GO" id="GO:0044272">
    <property type="term" value="P:sulfur compound biosynthetic process"/>
    <property type="evidence" value="ECO:0007669"/>
    <property type="project" value="UniProtKB-ARBA"/>
</dbReference>
<dbReference type="SUPFAM" id="SSF52518">
    <property type="entry name" value="Thiamin diphosphate-binding fold (THDP-binding)"/>
    <property type="match status" value="2"/>
</dbReference>
<dbReference type="Gene3D" id="3.40.50.970">
    <property type="match status" value="2"/>
</dbReference>
<dbReference type="RefSeq" id="WP_176787832.1">
    <property type="nucleotide sequence ID" value="NZ_JABXWR010000001.1"/>
</dbReference>
<evidence type="ECO:0000313" key="7">
    <source>
        <dbReference type="EMBL" id="NVO66147.1"/>
    </source>
</evidence>
<evidence type="ECO:0000313" key="8">
    <source>
        <dbReference type="Proteomes" id="UP000570823"/>
    </source>
</evidence>
<organism evidence="7 8">
    <name type="scientific">Methanofollis tationis</name>
    <dbReference type="NCBI Taxonomy" id="81417"/>
    <lineage>
        <taxon>Archaea</taxon>
        <taxon>Methanobacteriati</taxon>
        <taxon>Methanobacteriota</taxon>
        <taxon>Stenosarchaea group</taxon>
        <taxon>Methanomicrobia</taxon>
        <taxon>Methanomicrobiales</taxon>
        <taxon>Methanomicrobiaceae</taxon>
        <taxon>Methanofollis</taxon>
    </lineage>
</organism>
<name>A0A7K4HM63_9EURY</name>
<comment type="caution">
    <text evidence="7">The sequence shown here is derived from an EMBL/GenBank/DDBJ whole genome shotgun (WGS) entry which is preliminary data.</text>
</comment>
<dbReference type="SUPFAM" id="SSF52467">
    <property type="entry name" value="DHS-like NAD/FAD-binding domain"/>
    <property type="match status" value="1"/>
</dbReference>
<dbReference type="OrthoDB" id="6837at2157"/>
<reference evidence="7 8" key="1">
    <citation type="submission" date="2020-06" db="EMBL/GenBank/DDBJ databases">
        <title>Methanofollis fontis sp. nov., a methanogen isolated from marine sediments near a cold seep at Four-Way Closure Ridge offshore southwestern Taiwan.</title>
        <authorList>
            <person name="Chen S.-C."/>
            <person name="Teng N.-H."/>
            <person name="Lin Y.-S."/>
            <person name="Lai M.-C."/>
            <person name="Chen H.-H."/>
            <person name="Wang C.-C."/>
        </authorList>
    </citation>
    <scope>NUCLEOTIDE SEQUENCE [LARGE SCALE GENOMIC DNA]</scope>
    <source>
        <strain evidence="7 8">DSM 2702</strain>
    </source>
</reference>
<dbReference type="InterPro" id="IPR012001">
    <property type="entry name" value="Thiamin_PyroP_enz_TPP-bd_dom"/>
</dbReference>
<dbReference type="InterPro" id="IPR047210">
    <property type="entry name" value="TPP_PYR_POXB-like"/>
</dbReference>
<feature type="domain" description="Thiamine pyrophosphate enzyme TPP-binding" evidence="5">
    <location>
        <begin position="392"/>
        <end position="538"/>
    </location>
</feature>
<dbReference type="GO" id="GO:0030976">
    <property type="term" value="F:thiamine pyrophosphate binding"/>
    <property type="evidence" value="ECO:0007669"/>
    <property type="project" value="InterPro"/>
</dbReference>
<feature type="domain" description="Thiamine pyrophosphate enzyme central" evidence="4">
    <location>
        <begin position="205"/>
        <end position="332"/>
    </location>
</feature>
<accession>A0A7K4HM63</accession>
<dbReference type="GO" id="GO:0006082">
    <property type="term" value="P:organic acid metabolic process"/>
    <property type="evidence" value="ECO:0007669"/>
    <property type="project" value="UniProtKB-ARBA"/>
</dbReference>
<dbReference type="InterPro" id="IPR029035">
    <property type="entry name" value="DHS-like_NAD/FAD-binding_dom"/>
</dbReference>
<dbReference type="CDD" id="cd07039">
    <property type="entry name" value="TPP_PYR_POX"/>
    <property type="match status" value="1"/>
</dbReference>
<evidence type="ECO:0000256" key="2">
    <source>
        <dbReference type="ARBA" id="ARBA00023052"/>
    </source>
</evidence>
<dbReference type="InterPro" id="IPR011766">
    <property type="entry name" value="TPP_enzyme_TPP-bd"/>
</dbReference>
<dbReference type="InterPro" id="IPR047211">
    <property type="entry name" value="POXB-like"/>
</dbReference>
<evidence type="ECO:0000259" key="5">
    <source>
        <dbReference type="Pfam" id="PF02775"/>
    </source>
</evidence>
<evidence type="ECO:0000259" key="6">
    <source>
        <dbReference type="Pfam" id="PF02776"/>
    </source>
</evidence>
<dbReference type="Pfam" id="PF02776">
    <property type="entry name" value="TPP_enzyme_N"/>
    <property type="match status" value="1"/>
</dbReference>
<keyword evidence="2 3" id="KW-0786">Thiamine pyrophosphate</keyword>
<dbReference type="Gene3D" id="3.40.50.1220">
    <property type="entry name" value="TPP-binding domain"/>
    <property type="match status" value="1"/>
</dbReference>
<feature type="domain" description="Thiamine pyrophosphate enzyme N-terminal TPP-binding" evidence="6">
    <location>
        <begin position="18"/>
        <end position="132"/>
    </location>
</feature>
<dbReference type="InterPro" id="IPR047212">
    <property type="entry name" value="TPP_POXB-like"/>
</dbReference>
<dbReference type="Proteomes" id="UP000570823">
    <property type="component" value="Unassembled WGS sequence"/>
</dbReference>